<keyword evidence="4" id="KW-1185">Reference proteome</keyword>
<feature type="transmembrane region" description="Helical" evidence="2">
    <location>
        <begin position="86"/>
        <end position="106"/>
    </location>
</feature>
<dbReference type="EMBL" id="CP048711">
    <property type="protein sequence ID" value="QIB67219.1"/>
    <property type="molecule type" value="Genomic_DNA"/>
</dbReference>
<keyword evidence="2" id="KW-0812">Transmembrane</keyword>
<evidence type="ECO:0000313" key="4">
    <source>
        <dbReference type="Proteomes" id="UP000477680"/>
    </source>
</evidence>
<sequence length="223" mass="23490">MKQRNTAAPPGSPSAARSAPEDCQGGGPPSQEATDLEQLLAMLDRTADGQQQKVCIGEIIAAVGSRSFAPLLMLIGVLIASPLSGVPGFPTLGAIIVALVSGQMLVGRKHFWLPHWLLARSVPRQRMSEVIRWLRPSARFVDKLLKPRLAVMVNGPGRYMIALTCLLIAGAMPFLELIPFSSSAAGATLSAFGLALVSHDGALAALAYLVTGLTAWLLIAGLF</sequence>
<dbReference type="AlphaFoldDB" id="A0A6C0U7B8"/>
<dbReference type="PANTHER" id="PTHR41795">
    <property type="entry name" value="EXOPOLYSACCHARIDE SYNTHESIS PROTEIN"/>
    <property type="match status" value="1"/>
</dbReference>
<evidence type="ECO:0000256" key="1">
    <source>
        <dbReference type="SAM" id="MobiDB-lite"/>
    </source>
</evidence>
<dbReference type="Pfam" id="PF06055">
    <property type="entry name" value="ExoD"/>
    <property type="match status" value="1"/>
</dbReference>
<keyword evidence="2" id="KW-1133">Transmembrane helix</keyword>
<feature type="transmembrane region" description="Helical" evidence="2">
    <location>
        <begin position="201"/>
        <end position="222"/>
    </location>
</feature>
<dbReference type="PIRSF" id="PIRSF033239">
    <property type="entry name" value="ExoD"/>
    <property type="match status" value="1"/>
</dbReference>
<organism evidence="3 4">
    <name type="scientific">Kineobactrum salinum</name>
    <dbReference type="NCBI Taxonomy" id="2708301"/>
    <lineage>
        <taxon>Bacteria</taxon>
        <taxon>Pseudomonadati</taxon>
        <taxon>Pseudomonadota</taxon>
        <taxon>Gammaproteobacteria</taxon>
        <taxon>Cellvibrionales</taxon>
        <taxon>Halieaceae</taxon>
        <taxon>Kineobactrum</taxon>
    </lineage>
</organism>
<dbReference type="PANTHER" id="PTHR41795:SF1">
    <property type="entry name" value="EXOPOLYSACCHARIDE SYNTHESIS PROTEIN"/>
    <property type="match status" value="1"/>
</dbReference>
<reference evidence="3 4" key="1">
    <citation type="submission" date="2020-02" db="EMBL/GenBank/DDBJ databases">
        <title>Genome sequencing for Kineobactrum sp. M2.</title>
        <authorList>
            <person name="Park S.-J."/>
        </authorList>
    </citation>
    <scope>NUCLEOTIDE SEQUENCE [LARGE SCALE GENOMIC DNA]</scope>
    <source>
        <strain evidence="3 4">M2</strain>
    </source>
</reference>
<proteinExistence type="predicted"/>
<protein>
    <submittedName>
        <fullName evidence="3">Exopolysaccharide biosynthesis protein</fullName>
    </submittedName>
</protein>
<name>A0A6C0U7B8_9GAMM</name>
<feature type="transmembrane region" description="Helical" evidence="2">
    <location>
        <begin position="59"/>
        <end position="80"/>
    </location>
</feature>
<feature type="region of interest" description="Disordered" evidence="1">
    <location>
        <begin position="1"/>
        <end position="32"/>
    </location>
</feature>
<evidence type="ECO:0000313" key="3">
    <source>
        <dbReference type="EMBL" id="QIB67219.1"/>
    </source>
</evidence>
<feature type="compositionally biased region" description="Low complexity" evidence="1">
    <location>
        <begin position="7"/>
        <end position="18"/>
    </location>
</feature>
<evidence type="ECO:0000256" key="2">
    <source>
        <dbReference type="SAM" id="Phobius"/>
    </source>
</evidence>
<keyword evidence="2" id="KW-0472">Membrane</keyword>
<dbReference type="InterPro" id="IPR010331">
    <property type="entry name" value="ExoD"/>
</dbReference>
<gene>
    <name evidence="3" type="ORF">G3T16_19220</name>
</gene>
<dbReference type="Proteomes" id="UP000477680">
    <property type="component" value="Chromosome"/>
</dbReference>
<accession>A0A6C0U7B8</accession>
<dbReference type="KEGG" id="kim:G3T16_19220"/>
<feature type="transmembrane region" description="Helical" evidence="2">
    <location>
        <begin position="159"/>
        <end position="181"/>
    </location>
</feature>